<dbReference type="AlphaFoldDB" id="A0A7K4MJW2"/>
<protein>
    <submittedName>
        <fullName evidence="2">Methyl-accepting chemotaxis protein</fullName>
    </submittedName>
</protein>
<keyword evidence="1" id="KW-0472">Membrane</keyword>
<proteinExistence type="predicted"/>
<evidence type="ECO:0000313" key="2">
    <source>
        <dbReference type="EMBL" id="NWJ29459.1"/>
    </source>
</evidence>
<evidence type="ECO:0000256" key="1">
    <source>
        <dbReference type="SAM" id="Phobius"/>
    </source>
</evidence>
<keyword evidence="1" id="KW-0812">Transmembrane</keyword>
<dbReference type="EMBL" id="JACATK010000002">
    <property type="protein sequence ID" value="NWJ29459.1"/>
    <property type="molecule type" value="Genomic_DNA"/>
</dbReference>
<feature type="transmembrane region" description="Helical" evidence="1">
    <location>
        <begin position="299"/>
        <end position="319"/>
    </location>
</feature>
<comment type="caution">
    <text evidence="2">The sequence shown here is derived from an EMBL/GenBank/DDBJ whole genome shotgun (WGS) entry which is preliminary data.</text>
</comment>
<reference evidence="2 3" key="1">
    <citation type="journal article" date="2019" name="Environ. Microbiol.">
        <title>Genomics insights into ecotype formation of ammonia-oxidizing archaea in the deep ocean.</title>
        <authorList>
            <person name="Wang Y."/>
            <person name="Huang J.M."/>
            <person name="Cui G.J."/>
            <person name="Nunoura T."/>
            <person name="Takaki Y."/>
            <person name="Li W.L."/>
            <person name="Li J."/>
            <person name="Gao Z.M."/>
            <person name="Takai K."/>
            <person name="Zhang A.Q."/>
            <person name="Stepanauskas R."/>
        </authorList>
    </citation>
    <scope>NUCLEOTIDE SEQUENCE [LARGE SCALE GENOMIC DNA]</scope>
    <source>
        <strain evidence="2 3">C4</strain>
    </source>
</reference>
<evidence type="ECO:0000313" key="3">
    <source>
        <dbReference type="Proteomes" id="UP000568446"/>
    </source>
</evidence>
<dbReference type="Proteomes" id="UP000568446">
    <property type="component" value="Unassembled WGS sequence"/>
</dbReference>
<keyword evidence="1" id="KW-1133">Transmembrane helix</keyword>
<organism evidence="2 3">
    <name type="scientific">Marine Group I thaumarchaeote</name>
    <dbReference type="NCBI Taxonomy" id="2511932"/>
    <lineage>
        <taxon>Archaea</taxon>
        <taxon>Nitrososphaerota</taxon>
        <taxon>Marine Group I</taxon>
    </lineage>
</organism>
<gene>
    <name evidence="2" type="ORF">HX850_00845</name>
</gene>
<name>A0A7K4MJW2_9ARCH</name>
<accession>A0A7K4MJW2</accession>
<sequence length="322" mass="35243">MKSQILFSILIIFLLVNAPNSFSELELFTNSKVYSTEHNLQIYGKGLPEENLILRLFAPDATIAKFDQITTNSDGSFNYNLLTWPEPTTNFPYGTYLVEVISTEQDGISKKIDVKFTSTTDLIDVPVERHVSTLVFAPETAAVNQSFRVFVQTTSDGLLIGNDPTELLKNTHVHLPSGLSVSLSDSFKTLHQGLYFVDFISRAEGTHVFHVVSFSQGTTSHGSAATNVLSQDLGGISNQIIKLNTILDATSSELETLKSEISGFDTTLEYASNQIDENIGTISTSVKFISEASSQLNALMLPIIASIGIIVALQITILARRK</sequence>